<proteinExistence type="predicted"/>
<dbReference type="Pfam" id="PF03739">
    <property type="entry name" value="LptF_LptG"/>
    <property type="match status" value="1"/>
</dbReference>
<feature type="transmembrane region" description="Helical" evidence="6">
    <location>
        <begin position="12"/>
        <end position="33"/>
    </location>
</feature>
<gene>
    <name evidence="7" type="ORF">METZ01_LOCUS427892</name>
</gene>
<accession>A0A382XXM8</accession>
<evidence type="ECO:0000256" key="4">
    <source>
        <dbReference type="ARBA" id="ARBA00022989"/>
    </source>
</evidence>
<protein>
    <recommendedName>
        <fullName evidence="8">LPS export ABC transporter permease LptG</fullName>
    </recommendedName>
</protein>
<evidence type="ECO:0000313" key="7">
    <source>
        <dbReference type="EMBL" id="SVD75038.1"/>
    </source>
</evidence>
<keyword evidence="2" id="KW-1003">Cell membrane</keyword>
<evidence type="ECO:0008006" key="8">
    <source>
        <dbReference type="Google" id="ProtNLM"/>
    </source>
</evidence>
<evidence type="ECO:0000256" key="3">
    <source>
        <dbReference type="ARBA" id="ARBA00022692"/>
    </source>
</evidence>
<keyword evidence="5 6" id="KW-0472">Membrane</keyword>
<reference evidence="7" key="1">
    <citation type="submission" date="2018-05" db="EMBL/GenBank/DDBJ databases">
        <authorList>
            <person name="Lanie J.A."/>
            <person name="Ng W.-L."/>
            <person name="Kazmierczak K.M."/>
            <person name="Andrzejewski T.M."/>
            <person name="Davidsen T.M."/>
            <person name="Wayne K.J."/>
            <person name="Tettelin H."/>
            <person name="Glass J.I."/>
            <person name="Rusch D."/>
            <person name="Podicherti R."/>
            <person name="Tsui H.-C.T."/>
            <person name="Winkler M.E."/>
        </authorList>
    </citation>
    <scope>NUCLEOTIDE SEQUENCE</scope>
</reference>
<name>A0A382XXM8_9ZZZZ</name>
<feature type="non-terminal residue" evidence="7">
    <location>
        <position position="72"/>
    </location>
</feature>
<dbReference type="EMBL" id="UINC01170809">
    <property type="protein sequence ID" value="SVD75038.1"/>
    <property type="molecule type" value="Genomic_DNA"/>
</dbReference>
<keyword evidence="3 6" id="KW-0812">Transmembrane</keyword>
<dbReference type="InterPro" id="IPR005495">
    <property type="entry name" value="LptG/LptF_permease"/>
</dbReference>
<sequence length="72" mass="8475">MFKLIDRYITTQFISKVIIAILTFIVIFLLVDIVEHLDYIIDSEISQSEMLRYIMYSVPWYTSLGLPMALLL</sequence>
<keyword evidence="4 6" id="KW-1133">Transmembrane helix</keyword>
<dbReference type="GO" id="GO:0005886">
    <property type="term" value="C:plasma membrane"/>
    <property type="evidence" value="ECO:0007669"/>
    <property type="project" value="UniProtKB-SubCell"/>
</dbReference>
<organism evidence="7">
    <name type="scientific">marine metagenome</name>
    <dbReference type="NCBI Taxonomy" id="408172"/>
    <lineage>
        <taxon>unclassified sequences</taxon>
        <taxon>metagenomes</taxon>
        <taxon>ecological metagenomes</taxon>
    </lineage>
</organism>
<evidence type="ECO:0000256" key="1">
    <source>
        <dbReference type="ARBA" id="ARBA00004651"/>
    </source>
</evidence>
<evidence type="ECO:0000256" key="2">
    <source>
        <dbReference type="ARBA" id="ARBA00022475"/>
    </source>
</evidence>
<evidence type="ECO:0000256" key="6">
    <source>
        <dbReference type="SAM" id="Phobius"/>
    </source>
</evidence>
<evidence type="ECO:0000256" key="5">
    <source>
        <dbReference type="ARBA" id="ARBA00023136"/>
    </source>
</evidence>
<comment type="subcellular location">
    <subcellularLocation>
        <location evidence="1">Cell membrane</location>
        <topology evidence="1">Multi-pass membrane protein</topology>
    </subcellularLocation>
</comment>
<dbReference type="AlphaFoldDB" id="A0A382XXM8"/>